<dbReference type="PANTHER" id="PTHR37836:SF3">
    <property type="entry name" value="ENDOGLUCANASE"/>
    <property type="match status" value="1"/>
</dbReference>
<proteinExistence type="predicted"/>
<reference evidence="3" key="1">
    <citation type="submission" date="2015-01" db="EMBL/GenBank/DDBJ databases">
        <authorList>
            <person name="Andreevskaya M."/>
        </authorList>
    </citation>
    <scope>NUCLEOTIDE SEQUENCE [LARGE SCALE GENOMIC DNA]</scope>
    <source>
        <strain evidence="3">MKFS47</strain>
    </source>
</reference>
<dbReference type="Gene3D" id="3.20.20.80">
    <property type="entry name" value="Glycosidases"/>
    <property type="match status" value="1"/>
</dbReference>
<sequence>MQIKNGTFYSGDQPLFYLADTCWSAFTNILESDWAYYLDYRKMQGFNVIQVNLLEQWDASKSVLDIQPFIKKTDGTFDFEQLNEAYFDRVERMMLLAREKGFTIALVLLWVNYLPDTWATKLLATSQFPKEKVADYVDYVMARYDKFEPIYLISGDTDFPSDEVIAYYKIALDSMKKNNPLALKTFHIRGREKGLPDVFESHDDLDFYMFQSGHNHKFQDMPYRLAEIFYQKEPKRLAINAEPCYEMMGYSGKVYGRFSREDVRRAAWESVLSGAGSGITYGAHGIYSWHVSELGFNSDIGEAFDTPFDWHDALQFEGAWDYAFLKQFIEREKLFSLTPCQSVIGNDSEAIRASETIAQMIVYIPYNVQVILNGNYASCEMVYLDLESKKQMATSGQYDASTRVTKVPMHRFVRDVLLIIKKNKGEI</sequence>
<dbReference type="HOGENOM" id="CLU_023504_2_0_9"/>
<dbReference type="KEGG" id="lpk:LACPI_0146"/>
<name>A0A0D6DUD8_9LACT</name>
<dbReference type="EMBL" id="LN774769">
    <property type="protein sequence ID" value="CEN27346.1"/>
    <property type="molecule type" value="Genomic_DNA"/>
</dbReference>
<protein>
    <submittedName>
        <fullName evidence="2">Putative cellulase family protein</fullName>
    </submittedName>
</protein>
<dbReference type="RefSeq" id="WP_047914639.1">
    <property type="nucleotide sequence ID" value="NZ_LN774769.1"/>
</dbReference>
<dbReference type="PANTHER" id="PTHR37836">
    <property type="entry name" value="LMO1036 PROTEIN"/>
    <property type="match status" value="1"/>
</dbReference>
<feature type="domain" description="Apiosidase-like catalytic" evidence="1">
    <location>
        <begin position="11"/>
        <end position="335"/>
    </location>
</feature>
<gene>
    <name evidence="2" type="ORF">LACPI_0146</name>
</gene>
<dbReference type="Pfam" id="PF13204">
    <property type="entry name" value="Apiosidase"/>
    <property type="match status" value="1"/>
</dbReference>
<evidence type="ECO:0000313" key="3">
    <source>
        <dbReference type="Proteomes" id="UP000033166"/>
    </source>
</evidence>
<evidence type="ECO:0000259" key="1">
    <source>
        <dbReference type="Pfam" id="PF13204"/>
    </source>
</evidence>
<dbReference type="AlphaFoldDB" id="A0A0D6DUD8"/>
<dbReference type="InterPro" id="IPR025277">
    <property type="entry name" value="Apiosidase-like_cat_dom"/>
</dbReference>
<evidence type="ECO:0000313" key="2">
    <source>
        <dbReference type="EMBL" id="CEN27346.1"/>
    </source>
</evidence>
<organism evidence="2 3">
    <name type="scientific">Pseudolactococcus piscium MKFS47</name>
    <dbReference type="NCBI Taxonomy" id="297352"/>
    <lineage>
        <taxon>Bacteria</taxon>
        <taxon>Bacillati</taxon>
        <taxon>Bacillota</taxon>
        <taxon>Bacilli</taxon>
        <taxon>Lactobacillales</taxon>
        <taxon>Streptococcaceae</taxon>
        <taxon>Pseudolactococcus</taxon>
    </lineage>
</organism>
<dbReference type="InterPro" id="IPR017853">
    <property type="entry name" value="GH"/>
</dbReference>
<dbReference type="SUPFAM" id="SSF51445">
    <property type="entry name" value="(Trans)glycosidases"/>
    <property type="match status" value="1"/>
</dbReference>
<accession>A0A0D6DUD8</accession>
<dbReference type="Proteomes" id="UP000033166">
    <property type="component" value="Chromosome I"/>
</dbReference>